<organism evidence="1 2">
    <name type="scientific">Collybia nuda</name>
    <dbReference type="NCBI Taxonomy" id="64659"/>
    <lineage>
        <taxon>Eukaryota</taxon>
        <taxon>Fungi</taxon>
        <taxon>Dikarya</taxon>
        <taxon>Basidiomycota</taxon>
        <taxon>Agaricomycotina</taxon>
        <taxon>Agaricomycetes</taxon>
        <taxon>Agaricomycetidae</taxon>
        <taxon>Agaricales</taxon>
        <taxon>Tricholomatineae</taxon>
        <taxon>Clitocybaceae</taxon>
        <taxon>Collybia</taxon>
    </lineage>
</organism>
<comment type="caution">
    <text evidence="1">The sequence shown here is derived from an EMBL/GenBank/DDBJ whole genome shotgun (WGS) entry which is preliminary data.</text>
</comment>
<evidence type="ECO:0000313" key="1">
    <source>
        <dbReference type="EMBL" id="KAF9458811.1"/>
    </source>
</evidence>
<reference evidence="1" key="1">
    <citation type="submission" date="2020-11" db="EMBL/GenBank/DDBJ databases">
        <authorList>
            <consortium name="DOE Joint Genome Institute"/>
            <person name="Ahrendt S."/>
            <person name="Riley R."/>
            <person name="Andreopoulos W."/>
            <person name="Labutti K."/>
            <person name="Pangilinan J."/>
            <person name="Ruiz-Duenas F.J."/>
            <person name="Barrasa J.M."/>
            <person name="Sanchez-Garcia M."/>
            <person name="Camarero S."/>
            <person name="Miyauchi S."/>
            <person name="Serrano A."/>
            <person name="Linde D."/>
            <person name="Babiker R."/>
            <person name="Drula E."/>
            <person name="Ayuso-Fernandez I."/>
            <person name="Pacheco R."/>
            <person name="Padilla G."/>
            <person name="Ferreira P."/>
            <person name="Barriuso J."/>
            <person name="Kellner H."/>
            <person name="Castanera R."/>
            <person name="Alfaro M."/>
            <person name="Ramirez L."/>
            <person name="Pisabarro A.G."/>
            <person name="Kuo A."/>
            <person name="Tritt A."/>
            <person name="Lipzen A."/>
            <person name="He G."/>
            <person name="Yan M."/>
            <person name="Ng V."/>
            <person name="Cullen D."/>
            <person name="Martin F."/>
            <person name="Rosso M.-N."/>
            <person name="Henrissat B."/>
            <person name="Hibbett D."/>
            <person name="Martinez A.T."/>
            <person name="Grigoriev I.V."/>
        </authorList>
    </citation>
    <scope>NUCLEOTIDE SEQUENCE</scope>
    <source>
        <strain evidence="1">CBS 247.69</strain>
    </source>
</reference>
<keyword evidence="2" id="KW-1185">Reference proteome</keyword>
<dbReference type="InterPro" id="IPR040521">
    <property type="entry name" value="KDZ"/>
</dbReference>
<proteinExistence type="predicted"/>
<feature type="non-terminal residue" evidence="1">
    <location>
        <position position="1"/>
    </location>
</feature>
<sequence length="99" mass="11430">LAATGIGTIDCARHNFKRPNGVGDLQVSERYINMDFLFFSSIQGLEIITLVVSYDIVCQWHKKLFERMMTFPHETRMAGNIKYISFLVPKFHLPAHIED</sequence>
<protein>
    <submittedName>
        <fullName evidence="1">Uncharacterized protein</fullName>
    </submittedName>
</protein>
<name>A0A9P6CAU4_9AGAR</name>
<dbReference type="OrthoDB" id="3235114at2759"/>
<gene>
    <name evidence="1" type="ORF">BDZ94DRAFT_1172887</name>
</gene>
<evidence type="ECO:0000313" key="2">
    <source>
        <dbReference type="Proteomes" id="UP000807353"/>
    </source>
</evidence>
<accession>A0A9P6CAU4</accession>
<dbReference type="Proteomes" id="UP000807353">
    <property type="component" value="Unassembled WGS sequence"/>
</dbReference>
<dbReference type="AlphaFoldDB" id="A0A9P6CAU4"/>
<dbReference type="Pfam" id="PF18758">
    <property type="entry name" value="KDZ"/>
    <property type="match status" value="1"/>
</dbReference>
<dbReference type="EMBL" id="MU150330">
    <property type="protein sequence ID" value="KAF9458811.1"/>
    <property type="molecule type" value="Genomic_DNA"/>
</dbReference>